<dbReference type="EMBL" id="JABBWK010000019">
    <property type="protein sequence ID" value="KAG1902023.1"/>
    <property type="molecule type" value="Genomic_DNA"/>
</dbReference>
<proteinExistence type="predicted"/>
<reference evidence="1" key="1">
    <citation type="journal article" date="2020" name="New Phytol.">
        <title>Comparative genomics reveals dynamic genome evolution in host specialist ectomycorrhizal fungi.</title>
        <authorList>
            <person name="Lofgren L.A."/>
            <person name="Nguyen N.H."/>
            <person name="Vilgalys R."/>
            <person name="Ruytinx J."/>
            <person name="Liao H.L."/>
            <person name="Branco S."/>
            <person name="Kuo A."/>
            <person name="LaButti K."/>
            <person name="Lipzen A."/>
            <person name="Andreopoulos W."/>
            <person name="Pangilinan J."/>
            <person name="Riley R."/>
            <person name="Hundley H."/>
            <person name="Na H."/>
            <person name="Barry K."/>
            <person name="Grigoriev I.V."/>
            <person name="Stajich J.E."/>
            <person name="Kennedy P.G."/>
        </authorList>
    </citation>
    <scope>NUCLEOTIDE SEQUENCE</scope>
    <source>
        <strain evidence="1">FC203</strain>
    </source>
</reference>
<dbReference type="RefSeq" id="XP_041227598.1">
    <property type="nucleotide sequence ID" value="XM_041361428.1"/>
</dbReference>
<dbReference type="GeneID" id="64655726"/>
<comment type="caution">
    <text evidence="1">The sequence shown here is derived from an EMBL/GenBank/DDBJ whole genome shotgun (WGS) entry which is preliminary data.</text>
</comment>
<evidence type="ECO:0000313" key="1">
    <source>
        <dbReference type="EMBL" id="KAG1902023.1"/>
    </source>
</evidence>
<dbReference type="AlphaFoldDB" id="A0AAD4HMG3"/>
<keyword evidence="2" id="KW-1185">Reference proteome</keyword>
<protein>
    <submittedName>
        <fullName evidence="1">Uncharacterized protein</fullName>
    </submittedName>
</protein>
<evidence type="ECO:0000313" key="2">
    <source>
        <dbReference type="Proteomes" id="UP001195769"/>
    </source>
</evidence>
<gene>
    <name evidence="1" type="ORF">F5891DRAFT_1026948</name>
</gene>
<sequence>MLMYRQAQISCYHSTKWWSPRLANCSATSEHRRPLELGHHFLFIFDVSLMIYATVIQTALWCRCSLESGRQAFLRRLYSFFGQFRSNIRSYRSPIPYRQDIFPAEPKVPTFCPLTTIILPTIFIPAFQIARHPSRHLPYQLTDLRVIKHFR</sequence>
<dbReference type="Proteomes" id="UP001195769">
    <property type="component" value="Unassembled WGS sequence"/>
</dbReference>
<organism evidence="1 2">
    <name type="scientific">Suillus fuscotomentosus</name>
    <dbReference type="NCBI Taxonomy" id="1912939"/>
    <lineage>
        <taxon>Eukaryota</taxon>
        <taxon>Fungi</taxon>
        <taxon>Dikarya</taxon>
        <taxon>Basidiomycota</taxon>
        <taxon>Agaricomycotina</taxon>
        <taxon>Agaricomycetes</taxon>
        <taxon>Agaricomycetidae</taxon>
        <taxon>Boletales</taxon>
        <taxon>Suillineae</taxon>
        <taxon>Suillaceae</taxon>
        <taxon>Suillus</taxon>
    </lineage>
</organism>
<accession>A0AAD4HMG3</accession>
<name>A0AAD4HMG3_9AGAM</name>